<dbReference type="SUPFAM" id="SSF55545">
    <property type="entry name" value="beta-N-acetylhexosaminidase-like domain"/>
    <property type="match status" value="1"/>
</dbReference>
<sequence>MPPRAKFNAPQLPLERTQTNTAYTLKLLPCPRLVDRHAGTYVLPARAVLHLDASLPRDTVILPVAERLKAAAHQIGSELELVSGPPKHPLLAIRAAQGGNAPKRLGGYTLRIDGKGILIQYFDEEGLRASVATMRQLMREFGRRLPHLIIRDYPDFAKRGVMLDISRGKVPRLETLMELVSHLADFKINEFQLYTEHTFAYRNYEPVWRGWGAITGEEILKLDAFCRQLGVELVPNQNSFGHLRYWLNYPPLHKLAETDKPWPDHGGSFLRYPSTLAPEHPGTIPFLRELYDELLPHFTSNRINVGCDETWDLGRGQSKSLCEKRGKGRVYVDFLKKIYTETSSRKKQMMFWGDIILHHPELVRELPKDLVALNWGYEANHPFDREAGVFAKSKVPFYVCPGTSTWMTLLGRHDNAYANLQLAAEVGNKHGAIGYLNTDWGDGGHPQPLAVSYLPFILGAAVSWCAQTFNEAHLVPVVNRDVFEDQTGRVGQAANALGFAHRKFKYTAPNITPFGAVIAAPRPEDRELFCRDGLKYYARISAKHIQAALEEVEAQRSVLHRSAPKTRAADVLATELDFAARMAAQSCKYMLWQQALAVGKTGQASILAKRGIAELRQLDEEFDAYWPARNKGSTKTSSMFLKWRVEDYRRGTLHFPPEVAAMERQYPANDVPEGE</sequence>
<dbReference type="EC" id="3.2.1.52" evidence="3"/>
<dbReference type="CDD" id="cd06565">
    <property type="entry name" value="GH20_GcnA-like"/>
    <property type="match status" value="1"/>
</dbReference>
<dbReference type="GO" id="GO:0004563">
    <property type="term" value="F:beta-N-acetylhexosaminidase activity"/>
    <property type="evidence" value="ECO:0007669"/>
    <property type="project" value="UniProtKB-EC"/>
</dbReference>
<dbReference type="InterPro" id="IPR015882">
    <property type="entry name" value="HEX_bac_N"/>
</dbReference>
<proteinExistence type="inferred from homology"/>
<dbReference type="InterPro" id="IPR015883">
    <property type="entry name" value="Glyco_hydro_20_cat"/>
</dbReference>
<organism evidence="9 10">
    <name type="scientific">Pedosphaera parvula (strain Ellin514)</name>
    <dbReference type="NCBI Taxonomy" id="320771"/>
    <lineage>
        <taxon>Bacteria</taxon>
        <taxon>Pseudomonadati</taxon>
        <taxon>Verrucomicrobiota</taxon>
        <taxon>Pedosphaerae</taxon>
        <taxon>Pedosphaerales</taxon>
        <taxon>Pedosphaeraceae</taxon>
        <taxon>Pedosphaera</taxon>
    </lineage>
</organism>
<dbReference type="Gene3D" id="3.20.20.80">
    <property type="entry name" value="Glycosidases"/>
    <property type="match status" value="1"/>
</dbReference>
<dbReference type="GO" id="GO:0005975">
    <property type="term" value="P:carbohydrate metabolic process"/>
    <property type="evidence" value="ECO:0007669"/>
    <property type="project" value="InterPro"/>
</dbReference>
<gene>
    <name evidence="9" type="ORF">Cflav_PD3732</name>
</gene>
<evidence type="ECO:0000259" key="7">
    <source>
        <dbReference type="Pfam" id="PF00728"/>
    </source>
</evidence>
<protein>
    <recommendedName>
        <fullName evidence="3">beta-N-acetylhexosaminidase</fullName>
        <ecNumber evidence="3">3.2.1.52</ecNumber>
    </recommendedName>
</protein>
<dbReference type="EMBL" id="ABOX02000012">
    <property type="protein sequence ID" value="EEF61015.1"/>
    <property type="molecule type" value="Genomic_DNA"/>
</dbReference>
<evidence type="ECO:0000256" key="6">
    <source>
        <dbReference type="PIRSR" id="PIRSR625705-1"/>
    </source>
</evidence>
<evidence type="ECO:0000259" key="8">
    <source>
        <dbReference type="Pfam" id="PF02838"/>
    </source>
</evidence>
<evidence type="ECO:0000256" key="5">
    <source>
        <dbReference type="ARBA" id="ARBA00023295"/>
    </source>
</evidence>
<comment type="caution">
    <text evidence="9">The sequence shown here is derived from an EMBL/GenBank/DDBJ whole genome shotgun (WGS) entry which is preliminary data.</text>
</comment>
<dbReference type="InterPro" id="IPR029018">
    <property type="entry name" value="Hex-like_dom2"/>
</dbReference>
<dbReference type="GO" id="GO:0016020">
    <property type="term" value="C:membrane"/>
    <property type="evidence" value="ECO:0007669"/>
    <property type="project" value="TreeGrafter"/>
</dbReference>
<dbReference type="STRING" id="320771.Cflav_PD3732"/>
<dbReference type="Pfam" id="PF00728">
    <property type="entry name" value="Glyco_hydro_20"/>
    <property type="match status" value="1"/>
</dbReference>
<evidence type="ECO:0000256" key="3">
    <source>
        <dbReference type="ARBA" id="ARBA00012663"/>
    </source>
</evidence>
<evidence type="ECO:0000313" key="10">
    <source>
        <dbReference type="Proteomes" id="UP000003688"/>
    </source>
</evidence>
<feature type="domain" description="Beta-hexosaminidase bacterial type N-terminal" evidence="8">
    <location>
        <begin position="26"/>
        <end position="153"/>
    </location>
</feature>
<feature type="domain" description="Glycoside hydrolase family 20 catalytic" evidence="7">
    <location>
        <begin position="156"/>
        <end position="377"/>
    </location>
</feature>
<dbReference type="PANTHER" id="PTHR22600">
    <property type="entry name" value="BETA-HEXOSAMINIDASE"/>
    <property type="match status" value="1"/>
</dbReference>
<dbReference type="GO" id="GO:0030203">
    <property type="term" value="P:glycosaminoglycan metabolic process"/>
    <property type="evidence" value="ECO:0007669"/>
    <property type="project" value="TreeGrafter"/>
</dbReference>
<evidence type="ECO:0000256" key="1">
    <source>
        <dbReference type="ARBA" id="ARBA00001231"/>
    </source>
</evidence>
<comment type="similarity">
    <text evidence="2">Belongs to the glycosyl hydrolase 20 family.</text>
</comment>
<dbReference type="SUPFAM" id="SSF51445">
    <property type="entry name" value="(Trans)glycosidases"/>
    <property type="match status" value="1"/>
</dbReference>
<accession>B9XGG4</accession>
<dbReference type="PANTHER" id="PTHR22600:SF57">
    <property type="entry name" value="BETA-N-ACETYLHEXOSAMINIDASE"/>
    <property type="match status" value="1"/>
</dbReference>
<keyword evidence="4 9" id="KW-0378">Hydrolase</keyword>
<reference evidence="9 10" key="1">
    <citation type="journal article" date="2011" name="J. Bacteriol.">
        <title>Genome sequence of 'Pedosphaera parvula' Ellin514, an aerobic Verrucomicrobial isolate from pasture soil.</title>
        <authorList>
            <person name="Kant R."/>
            <person name="van Passel M.W."/>
            <person name="Sangwan P."/>
            <person name="Palva A."/>
            <person name="Lucas S."/>
            <person name="Copeland A."/>
            <person name="Lapidus A."/>
            <person name="Glavina Del Rio T."/>
            <person name="Dalin E."/>
            <person name="Tice H."/>
            <person name="Bruce D."/>
            <person name="Goodwin L."/>
            <person name="Pitluck S."/>
            <person name="Chertkov O."/>
            <person name="Larimer F.W."/>
            <person name="Land M.L."/>
            <person name="Hauser L."/>
            <person name="Brettin T.S."/>
            <person name="Detter J.C."/>
            <person name="Han S."/>
            <person name="de Vos W.M."/>
            <person name="Janssen P.H."/>
            <person name="Smidt H."/>
        </authorList>
    </citation>
    <scope>NUCLEOTIDE SEQUENCE [LARGE SCALE GENOMIC DNA]</scope>
    <source>
        <strain evidence="9 10">Ellin514</strain>
    </source>
</reference>
<comment type="catalytic activity">
    <reaction evidence="1">
        <text>Hydrolysis of terminal non-reducing N-acetyl-D-hexosamine residues in N-acetyl-beta-D-hexosaminides.</text>
        <dbReference type="EC" id="3.2.1.52"/>
    </reaction>
</comment>
<evidence type="ECO:0000256" key="2">
    <source>
        <dbReference type="ARBA" id="ARBA00006285"/>
    </source>
</evidence>
<keyword evidence="5" id="KW-0326">Glycosidase</keyword>
<dbReference type="InterPro" id="IPR025705">
    <property type="entry name" value="Beta_hexosaminidase_sua/sub"/>
</dbReference>
<dbReference type="Pfam" id="PF02838">
    <property type="entry name" value="Glyco_hydro_20b"/>
    <property type="match status" value="1"/>
</dbReference>
<evidence type="ECO:0000313" key="9">
    <source>
        <dbReference type="EMBL" id="EEF61015.1"/>
    </source>
</evidence>
<dbReference type="PRINTS" id="PR00738">
    <property type="entry name" value="GLHYDRLASE20"/>
</dbReference>
<dbReference type="Gene3D" id="3.30.379.10">
    <property type="entry name" value="Chitobiase/beta-hexosaminidase domain 2-like"/>
    <property type="match status" value="1"/>
</dbReference>
<dbReference type="InterPro" id="IPR017853">
    <property type="entry name" value="GH"/>
</dbReference>
<feature type="active site" description="Proton donor" evidence="6">
    <location>
        <position position="309"/>
    </location>
</feature>
<name>B9XGG4_PEDPL</name>
<evidence type="ECO:0000256" key="4">
    <source>
        <dbReference type="ARBA" id="ARBA00022801"/>
    </source>
</evidence>
<keyword evidence="10" id="KW-1185">Reference proteome</keyword>
<dbReference type="AlphaFoldDB" id="B9XGG4"/>
<dbReference type="Proteomes" id="UP000003688">
    <property type="component" value="Unassembled WGS sequence"/>
</dbReference>